<feature type="domain" description="Helix-turn-helix" evidence="2">
    <location>
        <begin position="9"/>
        <end position="58"/>
    </location>
</feature>
<reference evidence="3 4" key="1">
    <citation type="submission" date="2019-10" db="EMBL/GenBank/DDBJ databases">
        <title>A soil myxobacterium in the family Polyangiaceae.</title>
        <authorList>
            <person name="Li Y."/>
            <person name="Wang J."/>
        </authorList>
    </citation>
    <scope>NUCLEOTIDE SEQUENCE [LARGE SCALE GENOMIC DNA]</scope>
    <source>
        <strain evidence="3 4">DSM 14734</strain>
    </source>
</reference>
<gene>
    <name evidence="3" type="ORF">GF068_08430</name>
</gene>
<comment type="caution">
    <text evidence="3">The sequence shown here is derived from an EMBL/GenBank/DDBJ whole genome shotgun (WGS) entry which is preliminary data.</text>
</comment>
<evidence type="ECO:0000313" key="3">
    <source>
        <dbReference type="EMBL" id="MRG91950.1"/>
    </source>
</evidence>
<name>A0A6N7PNS3_9BACT</name>
<dbReference type="InterPro" id="IPR041657">
    <property type="entry name" value="HTH_17"/>
</dbReference>
<dbReference type="SUPFAM" id="SSF46955">
    <property type="entry name" value="Putative DNA-binding domain"/>
    <property type="match status" value="1"/>
</dbReference>
<dbReference type="OrthoDB" id="5416564at2"/>
<feature type="region of interest" description="Disordered" evidence="1">
    <location>
        <begin position="191"/>
        <end position="220"/>
    </location>
</feature>
<dbReference type="GO" id="GO:0003677">
    <property type="term" value="F:DNA binding"/>
    <property type="evidence" value="ECO:0007669"/>
    <property type="project" value="InterPro"/>
</dbReference>
<keyword evidence="4" id="KW-1185">Reference proteome</keyword>
<dbReference type="NCBIfam" id="TIGR01764">
    <property type="entry name" value="excise"/>
    <property type="match status" value="1"/>
</dbReference>
<evidence type="ECO:0000259" key="2">
    <source>
        <dbReference type="Pfam" id="PF12728"/>
    </source>
</evidence>
<evidence type="ECO:0000256" key="1">
    <source>
        <dbReference type="SAM" id="MobiDB-lite"/>
    </source>
</evidence>
<dbReference type="AlphaFoldDB" id="A0A6N7PNS3"/>
<proteinExistence type="predicted"/>
<organism evidence="3 4">
    <name type="scientific">Polyangium spumosum</name>
    <dbReference type="NCBI Taxonomy" id="889282"/>
    <lineage>
        <taxon>Bacteria</taxon>
        <taxon>Pseudomonadati</taxon>
        <taxon>Myxococcota</taxon>
        <taxon>Polyangia</taxon>
        <taxon>Polyangiales</taxon>
        <taxon>Polyangiaceae</taxon>
        <taxon>Polyangium</taxon>
    </lineage>
</organism>
<feature type="compositionally biased region" description="Low complexity" evidence="1">
    <location>
        <begin position="191"/>
        <end position="209"/>
    </location>
</feature>
<sequence>MAGVRGEKLLTASDLAALCEVDLKTIHNWVDRGRIAHFRTPGRHLRFRAADVAEFLRAWGYSVPRELARASAKSGLVVGSKDTLAHVTRALGDMMPLRDVKHPYDALVLAGSDPPDVFIVDAKAISTDVDVAHWMEALERACREARFVVLSDETTGLPAFATRVGRTDAQGLRTLLVPEPVAPVAAPGAVPAAAAANANEPAGAAQAEELPPRAAGGSSR</sequence>
<protein>
    <submittedName>
        <fullName evidence="3">Helix-turn-helix domain-containing protein</fullName>
    </submittedName>
</protein>
<dbReference type="RefSeq" id="WP_153818798.1">
    <property type="nucleotide sequence ID" value="NZ_WJIE01000002.1"/>
</dbReference>
<dbReference type="Proteomes" id="UP000440224">
    <property type="component" value="Unassembled WGS sequence"/>
</dbReference>
<dbReference type="Pfam" id="PF12728">
    <property type="entry name" value="HTH_17"/>
    <property type="match status" value="1"/>
</dbReference>
<evidence type="ECO:0000313" key="4">
    <source>
        <dbReference type="Proteomes" id="UP000440224"/>
    </source>
</evidence>
<dbReference type="InterPro" id="IPR009061">
    <property type="entry name" value="DNA-bd_dom_put_sf"/>
</dbReference>
<dbReference type="InterPro" id="IPR010093">
    <property type="entry name" value="SinI_DNA-bd"/>
</dbReference>
<dbReference type="EMBL" id="WJIE01000002">
    <property type="protein sequence ID" value="MRG91950.1"/>
    <property type="molecule type" value="Genomic_DNA"/>
</dbReference>
<accession>A0A6N7PNS3</accession>